<reference evidence="16" key="1">
    <citation type="submission" date="2017-02" db="EMBL/GenBank/DDBJ databases">
        <title>Comparative genomics and description of representatives of a novel lineage of planctomycetes thriving in anoxic sediments.</title>
        <authorList>
            <person name="Spring S."/>
            <person name="Bunk B."/>
            <person name="Sproer C."/>
        </authorList>
    </citation>
    <scope>NUCLEOTIDE SEQUENCE [LARGE SCALE GENOMIC DNA]</scope>
    <source>
        <strain evidence="16">SM-Chi-D1</strain>
    </source>
</reference>
<feature type="transmembrane region" description="Helical" evidence="14">
    <location>
        <begin position="399"/>
        <end position="418"/>
    </location>
</feature>
<evidence type="ECO:0000313" key="16">
    <source>
        <dbReference type="Proteomes" id="UP000188181"/>
    </source>
</evidence>
<dbReference type="InterPro" id="IPR050277">
    <property type="entry name" value="Sodium:Solute_Symporter"/>
</dbReference>
<sequence>MQLHIVDILIIIGYLVLVVLGGLWLSRKARQDMDSYFLGGKTIPWYLLSISNGSSMFDVAGTMFGVYVFFTYGVKSLWFLWLWPAFNQIFMMVYLSKWVRRSNVLTGGEWIETRFGSGTGAELCRLSIVLFAIISTVCMIAMAFVGIGKFAAVFFSWDVSPHVYAFIFVTATTVYVIFGGMYSVVLTDILQYAIMTVVSVGIAVVAINKVSPELICSMVPDGWLDISFGRRLELDWSERLPALNDKIAQEGFTLFAYVVLMSLWQGVFKSMAGPGPNYDMQRVLATRSPRESSLMSGAASVVVMLPRYLLMSALAVLALGFFMPELKAMGSDVDFEQVMPEVIGNFLPAGLSGLMLAGLLAAFMSTFDSTVNAGAAYIVNDIYKRYINPGASQSTYIKLSYAASIGVVVLGIIFGLTSKTIVEIMMWLVAGLFGGFAAPNVIRWHWWRFNGYGYFAGMITGMVMALVYPKAFPSLSPIEAFPYLFGGSAAMSVIVSLLTKPNDDKVLIPFYTSVRPWGFWKPVHEKVLSRDPDFKTGNCLTADAISVGTGIVWQVTLAAMPVFLVLREWKGFWISVLVCGITSAVLKFTWYDKLENS</sequence>
<feature type="transmembrane region" description="Helical" evidence="14">
    <location>
        <begin position="424"/>
        <end position="442"/>
    </location>
</feature>
<dbReference type="Gene3D" id="1.20.1730.10">
    <property type="entry name" value="Sodium/glucose cotransporter"/>
    <property type="match status" value="1"/>
</dbReference>
<evidence type="ECO:0000256" key="5">
    <source>
        <dbReference type="ARBA" id="ARBA00022692"/>
    </source>
</evidence>
<evidence type="ECO:0000256" key="4">
    <source>
        <dbReference type="ARBA" id="ARBA00022475"/>
    </source>
</evidence>
<dbReference type="PANTHER" id="PTHR48086:SF3">
    <property type="entry name" value="SODIUM_PROLINE SYMPORTER"/>
    <property type="match status" value="1"/>
</dbReference>
<feature type="transmembrane region" description="Helical" evidence="14">
    <location>
        <begin position="45"/>
        <end position="70"/>
    </location>
</feature>
<dbReference type="PANTHER" id="PTHR48086">
    <property type="entry name" value="SODIUM/PROLINE SYMPORTER-RELATED"/>
    <property type="match status" value="1"/>
</dbReference>
<dbReference type="GO" id="GO:0005886">
    <property type="term" value="C:plasma membrane"/>
    <property type="evidence" value="ECO:0007669"/>
    <property type="project" value="UniProtKB-SubCell"/>
</dbReference>
<evidence type="ECO:0000313" key="15">
    <source>
        <dbReference type="EMBL" id="AQQ71740.1"/>
    </source>
</evidence>
<evidence type="ECO:0000256" key="12">
    <source>
        <dbReference type="ARBA" id="ARBA00033708"/>
    </source>
</evidence>
<keyword evidence="4" id="KW-1003">Cell membrane</keyword>
<keyword evidence="6" id="KW-0769">Symport</keyword>
<keyword evidence="5 14" id="KW-0812">Transmembrane</keyword>
<evidence type="ECO:0000256" key="11">
    <source>
        <dbReference type="ARBA" id="ARBA00023201"/>
    </source>
</evidence>
<dbReference type="CDD" id="cd11477">
    <property type="entry name" value="SLC5sbd_u1"/>
    <property type="match status" value="1"/>
</dbReference>
<organism evidence="15 16">
    <name type="scientific">Limihaloglobus sulfuriphilus</name>
    <dbReference type="NCBI Taxonomy" id="1851148"/>
    <lineage>
        <taxon>Bacteria</taxon>
        <taxon>Pseudomonadati</taxon>
        <taxon>Planctomycetota</taxon>
        <taxon>Phycisphaerae</taxon>
        <taxon>Sedimentisphaerales</taxon>
        <taxon>Sedimentisphaeraceae</taxon>
        <taxon>Limihaloglobus</taxon>
    </lineage>
</organism>
<evidence type="ECO:0000256" key="10">
    <source>
        <dbReference type="ARBA" id="ARBA00023136"/>
    </source>
</evidence>
<keyword evidence="7 14" id="KW-1133">Transmembrane helix</keyword>
<proteinExistence type="inferred from homology"/>
<feature type="transmembrane region" description="Helical" evidence="14">
    <location>
        <begin position="342"/>
        <end position="363"/>
    </location>
</feature>
<dbReference type="GO" id="GO:0015193">
    <property type="term" value="F:L-proline transmembrane transporter activity"/>
    <property type="evidence" value="ECO:0007669"/>
    <property type="project" value="TreeGrafter"/>
</dbReference>
<evidence type="ECO:0000256" key="14">
    <source>
        <dbReference type="SAM" id="Phobius"/>
    </source>
</evidence>
<gene>
    <name evidence="15" type="primary">sglT_23</name>
    <name evidence="15" type="ORF">SMSP2_02118</name>
</gene>
<feature type="transmembrane region" description="Helical" evidence="14">
    <location>
        <begin position="6"/>
        <end position="25"/>
    </location>
</feature>
<dbReference type="Proteomes" id="UP000188181">
    <property type="component" value="Chromosome"/>
</dbReference>
<keyword evidence="3" id="KW-0813">Transport</keyword>
<feature type="transmembrane region" description="Helical" evidence="14">
    <location>
        <begin position="293"/>
        <end position="322"/>
    </location>
</feature>
<dbReference type="InterPro" id="IPR038377">
    <property type="entry name" value="Na/Glc_symporter_sf"/>
</dbReference>
<evidence type="ECO:0000256" key="1">
    <source>
        <dbReference type="ARBA" id="ARBA00004651"/>
    </source>
</evidence>
<dbReference type="EMBL" id="CP019646">
    <property type="protein sequence ID" value="AQQ71740.1"/>
    <property type="molecule type" value="Genomic_DNA"/>
</dbReference>
<keyword evidence="16" id="KW-1185">Reference proteome</keyword>
<comment type="subcellular location">
    <subcellularLocation>
        <location evidence="1">Cell membrane</location>
        <topology evidence="1">Multi-pass membrane protein</topology>
    </subcellularLocation>
</comment>
<keyword evidence="9" id="KW-0406">Ion transport</keyword>
<feature type="transmembrane region" description="Helical" evidence="14">
    <location>
        <begin position="572"/>
        <end position="591"/>
    </location>
</feature>
<evidence type="ECO:0000256" key="3">
    <source>
        <dbReference type="ARBA" id="ARBA00022448"/>
    </source>
</evidence>
<accession>A0A1Q2MGD8</accession>
<dbReference type="GO" id="GO:0015824">
    <property type="term" value="P:proline transport"/>
    <property type="evidence" value="ECO:0007669"/>
    <property type="project" value="TreeGrafter"/>
</dbReference>
<feature type="transmembrane region" description="Helical" evidence="14">
    <location>
        <begin position="163"/>
        <end position="182"/>
    </location>
</feature>
<feature type="transmembrane region" description="Helical" evidence="14">
    <location>
        <begin position="449"/>
        <end position="468"/>
    </location>
</feature>
<dbReference type="InterPro" id="IPR001734">
    <property type="entry name" value="Na/solute_symporter"/>
</dbReference>
<name>A0A1Q2MGD8_9BACT</name>
<keyword evidence="8" id="KW-0915">Sodium</keyword>
<dbReference type="KEGG" id="pbas:SMSP2_02118"/>
<keyword evidence="11" id="KW-0739">Sodium transport</keyword>
<protein>
    <submittedName>
        <fullName evidence="15">Na(+)/glucose symporter</fullName>
    </submittedName>
</protein>
<evidence type="ECO:0000256" key="7">
    <source>
        <dbReference type="ARBA" id="ARBA00022989"/>
    </source>
</evidence>
<evidence type="ECO:0000256" key="13">
    <source>
        <dbReference type="RuleBase" id="RU362091"/>
    </source>
</evidence>
<dbReference type="GO" id="GO:0005298">
    <property type="term" value="F:proline:sodium symporter activity"/>
    <property type="evidence" value="ECO:0007669"/>
    <property type="project" value="TreeGrafter"/>
</dbReference>
<feature type="transmembrane region" description="Helical" evidence="14">
    <location>
        <begin position="544"/>
        <end position="566"/>
    </location>
</feature>
<evidence type="ECO:0000256" key="9">
    <source>
        <dbReference type="ARBA" id="ARBA00023065"/>
    </source>
</evidence>
<evidence type="ECO:0000256" key="8">
    <source>
        <dbReference type="ARBA" id="ARBA00023053"/>
    </source>
</evidence>
<evidence type="ECO:0000256" key="6">
    <source>
        <dbReference type="ARBA" id="ARBA00022847"/>
    </source>
</evidence>
<dbReference type="PROSITE" id="PS50283">
    <property type="entry name" value="NA_SOLUT_SYMP_3"/>
    <property type="match status" value="1"/>
</dbReference>
<comment type="similarity">
    <text evidence="2 13">Belongs to the sodium:solute symporter (SSF) (TC 2.A.21) family.</text>
</comment>
<dbReference type="STRING" id="1851148.SMSP2_02118"/>
<feature type="transmembrane region" description="Helical" evidence="14">
    <location>
        <begin position="128"/>
        <end position="157"/>
    </location>
</feature>
<feature type="transmembrane region" description="Helical" evidence="14">
    <location>
        <begin position="76"/>
        <end position="95"/>
    </location>
</feature>
<evidence type="ECO:0000256" key="2">
    <source>
        <dbReference type="ARBA" id="ARBA00006434"/>
    </source>
</evidence>
<dbReference type="Pfam" id="PF00474">
    <property type="entry name" value="SSF"/>
    <property type="match status" value="1"/>
</dbReference>
<feature type="transmembrane region" description="Helical" evidence="14">
    <location>
        <begin position="480"/>
        <end position="498"/>
    </location>
</feature>
<keyword evidence="10 14" id="KW-0472">Membrane</keyword>
<dbReference type="OrthoDB" id="9814523at2"/>
<comment type="catalytic activity">
    <reaction evidence="12">
        <text>L-proline(in) + Na(+)(in) = L-proline(out) + Na(+)(out)</text>
        <dbReference type="Rhea" id="RHEA:28967"/>
        <dbReference type="ChEBI" id="CHEBI:29101"/>
        <dbReference type="ChEBI" id="CHEBI:60039"/>
    </reaction>
</comment>
<dbReference type="RefSeq" id="WP_146683886.1">
    <property type="nucleotide sequence ID" value="NZ_CP019646.1"/>
</dbReference>
<dbReference type="AlphaFoldDB" id="A0A1Q2MGD8"/>